<reference evidence="1" key="2">
    <citation type="submission" date="2022-10" db="EMBL/GenBank/DDBJ databases">
        <authorList>
            <person name="Trinh H.N."/>
        </authorList>
    </citation>
    <scope>NUCLEOTIDE SEQUENCE</scope>
    <source>
        <strain evidence="1">RN2-1</strain>
    </source>
</reference>
<evidence type="ECO:0000313" key="2">
    <source>
        <dbReference type="Proteomes" id="UP001165679"/>
    </source>
</evidence>
<protein>
    <submittedName>
        <fullName evidence="1">Uncharacterized protein</fullName>
    </submittedName>
</protein>
<dbReference type="Proteomes" id="UP001165679">
    <property type="component" value="Unassembled WGS sequence"/>
</dbReference>
<reference evidence="1" key="1">
    <citation type="submission" date="2022-09" db="EMBL/GenBank/DDBJ databases">
        <title>Rhodovastum sp. nov. RN2-1 isolated from soil in Seongnam, South Korea.</title>
        <authorList>
            <person name="Le N.T."/>
        </authorList>
    </citation>
    <scope>NUCLEOTIDE SEQUENCE</scope>
    <source>
        <strain evidence="1">RN2-1</strain>
    </source>
</reference>
<sequence>MAPNDDPEDAAARLEQALERIAQLAHRRQEQAAGHESADTTAEIAARLDTLIAQLRSALGTTDT</sequence>
<dbReference type="AlphaFoldDB" id="A0AA42CG81"/>
<organism evidence="1 2">
    <name type="scientific">Limobrevibacterium gyesilva</name>
    <dbReference type="NCBI Taxonomy" id="2991712"/>
    <lineage>
        <taxon>Bacteria</taxon>
        <taxon>Pseudomonadati</taxon>
        <taxon>Pseudomonadota</taxon>
        <taxon>Alphaproteobacteria</taxon>
        <taxon>Acetobacterales</taxon>
        <taxon>Acetobacteraceae</taxon>
        <taxon>Limobrevibacterium</taxon>
    </lineage>
</organism>
<keyword evidence="2" id="KW-1185">Reference proteome</keyword>
<proteinExistence type="predicted"/>
<dbReference type="EMBL" id="JAPDNT010000037">
    <property type="protein sequence ID" value="MCW3477424.1"/>
    <property type="molecule type" value="Genomic_DNA"/>
</dbReference>
<evidence type="ECO:0000313" key="1">
    <source>
        <dbReference type="EMBL" id="MCW3477424.1"/>
    </source>
</evidence>
<dbReference type="RefSeq" id="WP_264716371.1">
    <property type="nucleotide sequence ID" value="NZ_JAPDNT010000037.1"/>
</dbReference>
<accession>A0AA42CG81</accession>
<name>A0AA42CG81_9PROT</name>
<comment type="caution">
    <text evidence="1">The sequence shown here is derived from an EMBL/GenBank/DDBJ whole genome shotgun (WGS) entry which is preliminary data.</text>
</comment>
<gene>
    <name evidence="1" type="ORF">OL599_22910</name>
</gene>